<evidence type="ECO:0000256" key="1">
    <source>
        <dbReference type="SAM" id="MobiDB-lite"/>
    </source>
</evidence>
<reference evidence="2 3" key="1">
    <citation type="journal article" date="2019" name="PLoS ONE">
        <title>Genomic analyses reveal an absence of contemporary introgressive admixture between fin whales and blue whales, despite known hybrids.</title>
        <authorList>
            <person name="Westbury M.V."/>
            <person name="Petersen B."/>
            <person name="Lorenzen E.D."/>
        </authorList>
    </citation>
    <scope>NUCLEOTIDE SEQUENCE [LARGE SCALE GENOMIC DNA]</scope>
    <source>
        <strain evidence="2">FinWhale-01</strain>
    </source>
</reference>
<evidence type="ECO:0000313" key="2">
    <source>
        <dbReference type="EMBL" id="KAB0393964.1"/>
    </source>
</evidence>
<keyword evidence="3" id="KW-1185">Reference proteome</keyword>
<gene>
    <name evidence="2" type="ORF">E2I00_004408</name>
</gene>
<evidence type="ECO:0000313" key="3">
    <source>
        <dbReference type="Proteomes" id="UP000437017"/>
    </source>
</evidence>
<comment type="caution">
    <text evidence="2">The sequence shown here is derived from an EMBL/GenBank/DDBJ whole genome shotgun (WGS) entry which is preliminary data.</text>
</comment>
<proteinExistence type="predicted"/>
<sequence>CAVPIRPGAWGSPGTWLQVEEILNTAPQEGLPKRNSPKPPRISWRKRRTQVPLEGDAYHPATRPWQGIDGSPFISSITGNYRGMGEGRAKEKGTGEGAAERAPAADAGHTDKSEAGLPKGRTRLPSWATQFTVEYQFPPSSPLQDSTQELQLRPAGRGDPLRRVPGRRSEVRRPAPEKPSARDLKALCQKFVLEGVARGEETRSSPLGGLGLGGREQSPRRGQTPQLFCALNPQVVAEPAEEAGARCPEGLWPLPPQVSPRVTYTRVSPRQAEDVSFLYHPCAHPWLKLQLAFLAHICVAQPLLAPDSSLTQDRLPPFIAPGTGSMGGGTGDGMGRASLGCPLAEEEEAAEAKEGESMFFWALSLGASTGQREAVPERVRAGPGFGLYAAELEAPRRRGGI</sequence>
<dbReference type="GO" id="GO:0005737">
    <property type="term" value="C:cytoplasm"/>
    <property type="evidence" value="ECO:0007669"/>
    <property type="project" value="TreeGrafter"/>
</dbReference>
<feature type="region of interest" description="Disordered" evidence="1">
    <location>
        <begin position="25"/>
        <end position="122"/>
    </location>
</feature>
<accession>A0A643C1A5</accession>
<dbReference type="EMBL" id="SGJD01002925">
    <property type="protein sequence ID" value="KAB0393964.1"/>
    <property type="molecule type" value="Genomic_DNA"/>
</dbReference>
<feature type="compositionally biased region" description="Basic and acidic residues" evidence="1">
    <location>
        <begin position="85"/>
        <end position="94"/>
    </location>
</feature>
<feature type="compositionally biased region" description="Basic and acidic residues" evidence="1">
    <location>
        <begin position="159"/>
        <end position="181"/>
    </location>
</feature>
<dbReference type="OrthoDB" id="5960270at2759"/>
<feature type="region of interest" description="Disordered" evidence="1">
    <location>
        <begin position="199"/>
        <end position="222"/>
    </location>
</feature>
<name>A0A643C1A5_BALPH</name>
<feature type="non-terminal residue" evidence="2">
    <location>
        <position position="1"/>
    </location>
</feature>
<dbReference type="Proteomes" id="UP000437017">
    <property type="component" value="Unassembled WGS sequence"/>
</dbReference>
<protein>
    <submittedName>
        <fullName evidence="2">Uncharacterized protein</fullName>
    </submittedName>
</protein>
<dbReference type="PANTHER" id="PTHR34179">
    <property type="entry name" value="TUMOR PROTEIN P53-INDUCIBLE PROTEIN 13"/>
    <property type="match status" value="1"/>
</dbReference>
<organism evidence="2 3">
    <name type="scientific">Balaenoptera physalus</name>
    <name type="common">Fin whale</name>
    <name type="synonym">Balaena physalus</name>
    <dbReference type="NCBI Taxonomy" id="9770"/>
    <lineage>
        <taxon>Eukaryota</taxon>
        <taxon>Metazoa</taxon>
        <taxon>Chordata</taxon>
        <taxon>Craniata</taxon>
        <taxon>Vertebrata</taxon>
        <taxon>Euteleostomi</taxon>
        <taxon>Mammalia</taxon>
        <taxon>Eutheria</taxon>
        <taxon>Laurasiatheria</taxon>
        <taxon>Artiodactyla</taxon>
        <taxon>Whippomorpha</taxon>
        <taxon>Cetacea</taxon>
        <taxon>Mysticeti</taxon>
        <taxon>Balaenopteridae</taxon>
        <taxon>Balaenoptera</taxon>
    </lineage>
</organism>
<dbReference type="PANTHER" id="PTHR34179:SF1">
    <property type="entry name" value="TUMOR PROTEIN P53-INDUCIBLE PROTEIN 13"/>
    <property type="match status" value="1"/>
</dbReference>
<feature type="region of interest" description="Disordered" evidence="1">
    <location>
        <begin position="137"/>
        <end position="181"/>
    </location>
</feature>
<dbReference type="AlphaFoldDB" id="A0A643C1A5"/>